<dbReference type="OrthoDB" id="71867at2"/>
<keyword evidence="3" id="KW-0804">Transcription</keyword>
<reference evidence="6 8" key="1">
    <citation type="submission" date="2016-10" db="EMBL/GenBank/DDBJ databases">
        <title>Evaluation of Human, Animal and Environmental Mycobacterium chelonae Isolates by Core Genome Phylogenomic Analysis, Targeted Gene Comparison, and Anti-microbial Susceptibility Patterns: A Tale of Mistaken Identities.</title>
        <authorList>
            <person name="Fogelson S.B."/>
            <person name="Camus A.C."/>
            <person name="Lorenz W."/>
            <person name="Vasireddy R."/>
            <person name="Vasireddy S."/>
            <person name="Smith T."/>
            <person name="Brown-Elliott B.A."/>
            <person name="Wallace R.J.Jr."/>
            <person name="Hasan N.A."/>
            <person name="Reischl U."/>
            <person name="Sanchez S."/>
        </authorList>
    </citation>
    <scope>NUCLEOTIDE SEQUENCE [LARGE SCALE GENOMIC DNA]</scope>
    <source>
        <strain evidence="6 8">42895</strain>
    </source>
</reference>
<proteinExistence type="predicted"/>
<gene>
    <name evidence="6" type="ORF">BKG62_10630</name>
    <name evidence="7" type="ORF">FJK96_19980</name>
</gene>
<organism evidence="6 8">
    <name type="scientific">Mycobacteroides chelonae</name>
    <name type="common">Mycobacterium chelonae</name>
    <dbReference type="NCBI Taxonomy" id="1774"/>
    <lineage>
        <taxon>Bacteria</taxon>
        <taxon>Bacillati</taxon>
        <taxon>Actinomycetota</taxon>
        <taxon>Actinomycetes</taxon>
        <taxon>Mycobacteriales</taxon>
        <taxon>Mycobacteriaceae</taxon>
        <taxon>Mycobacteroides</taxon>
    </lineage>
</organism>
<dbReference type="EMBL" id="CP041150">
    <property type="protein sequence ID" value="QDF72217.1"/>
    <property type="molecule type" value="Genomic_DNA"/>
</dbReference>
<dbReference type="GO" id="GO:0000976">
    <property type="term" value="F:transcription cis-regulatory region binding"/>
    <property type="evidence" value="ECO:0007669"/>
    <property type="project" value="TreeGrafter"/>
</dbReference>
<dbReference type="Proteomes" id="UP000317728">
    <property type="component" value="Chromosome"/>
</dbReference>
<dbReference type="InterPro" id="IPR050109">
    <property type="entry name" value="HTH-type_TetR-like_transc_reg"/>
</dbReference>
<dbReference type="SUPFAM" id="SSF48498">
    <property type="entry name" value="Tetracyclin repressor-like, C-terminal domain"/>
    <property type="match status" value="1"/>
</dbReference>
<evidence type="ECO:0000313" key="7">
    <source>
        <dbReference type="EMBL" id="QDF72217.1"/>
    </source>
</evidence>
<dbReference type="GeneID" id="31681403"/>
<feature type="DNA-binding region" description="H-T-H motif" evidence="4">
    <location>
        <begin position="41"/>
        <end position="60"/>
    </location>
</feature>
<dbReference type="Gene3D" id="1.10.357.10">
    <property type="entry name" value="Tetracycline Repressor, domain 2"/>
    <property type="match status" value="1"/>
</dbReference>
<dbReference type="Pfam" id="PF13305">
    <property type="entry name" value="TetR_C_33"/>
    <property type="match status" value="1"/>
</dbReference>
<feature type="domain" description="HTH tetR-type" evidence="5">
    <location>
        <begin position="18"/>
        <end position="78"/>
    </location>
</feature>
<dbReference type="InterPro" id="IPR001647">
    <property type="entry name" value="HTH_TetR"/>
</dbReference>
<reference evidence="7 9" key="2">
    <citation type="submission" date="2019-06" db="EMBL/GenBank/DDBJ databases">
        <title>Whole geneome sequnce of Mycobacteroides chelonae M77 isolated from bovine milk from Meghalaya, India.</title>
        <authorList>
            <person name="Vise E."/>
            <person name="Das S."/>
            <person name="Garg A."/>
            <person name="Ghatak S."/>
            <person name="Shakuntala I."/>
            <person name="Milton A.A.P."/>
            <person name="Karam A."/>
            <person name="Sanjukta R."/>
            <person name="Puro K."/>
            <person name="Sen A."/>
        </authorList>
    </citation>
    <scope>NUCLEOTIDE SEQUENCE [LARGE SCALE GENOMIC DNA]</scope>
    <source>
        <strain evidence="7 9">M77</strain>
    </source>
</reference>
<dbReference type="InterPro" id="IPR025996">
    <property type="entry name" value="MT1864/Rv1816-like_C"/>
</dbReference>
<evidence type="ECO:0000313" key="9">
    <source>
        <dbReference type="Proteomes" id="UP000317728"/>
    </source>
</evidence>
<name>A0A0E3XR16_MYCCH</name>
<accession>A0A0E3XR16</accession>
<evidence type="ECO:0000256" key="4">
    <source>
        <dbReference type="PROSITE-ProRule" id="PRU00335"/>
    </source>
</evidence>
<dbReference type="SUPFAM" id="SSF46689">
    <property type="entry name" value="Homeodomain-like"/>
    <property type="match status" value="1"/>
</dbReference>
<dbReference type="PANTHER" id="PTHR30055">
    <property type="entry name" value="HTH-TYPE TRANSCRIPTIONAL REGULATOR RUTR"/>
    <property type="match status" value="1"/>
</dbReference>
<evidence type="ECO:0000256" key="2">
    <source>
        <dbReference type="ARBA" id="ARBA00023125"/>
    </source>
</evidence>
<keyword evidence="2 4" id="KW-0238">DNA-binding</keyword>
<dbReference type="InterPro" id="IPR009057">
    <property type="entry name" value="Homeodomain-like_sf"/>
</dbReference>
<dbReference type="AlphaFoldDB" id="A0A0E3XR16"/>
<evidence type="ECO:0000256" key="1">
    <source>
        <dbReference type="ARBA" id="ARBA00023015"/>
    </source>
</evidence>
<dbReference type="Gene3D" id="1.10.10.60">
    <property type="entry name" value="Homeodomain-like"/>
    <property type="match status" value="1"/>
</dbReference>
<dbReference type="GO" id="GO:0003700">
    <property type="term" value="F:DNA-binding transcription factor activity"/>
    <property type="evidence" value="ECO:0007669"/>
    <property type="project" value="TreeGrafter"/>
</dbReference>
<evidence type="ECO:0000256" key="3">
    <source>
        <dbReference type="ARBA" id="ARBA00023163"/>
    </source>
</evidence>
<keyword evidence="1" id="KW-0805">Transcription regulation</keyword>
<dbReference type="InterPro" id="IPR036271">
    <property type="entry name" value="Tet_transcr_reg_TetR-rel_C_sf"/>
</dbReference>
<dbReference type="PROSITE" id="PS50977">
    <property type="entry name" value="HTH_TETR_2"/>
    <property type="match status" value="1"/>
</dbReference>
<dbReference type="Proteomes" id="UP000180113">
    <property type="component" value="Unassembled WGS sequence"/>
</dbReference>
<dbReference type="RefSeq" id="WP_030096664.1">
    <property type="nucleotide sequence ID" value="NZ_BSAK01000012.1"/>
</dbReference>
<dbReference type="PANTHER" id="PTHR30055:SF151">
    <property type="entry name" value="TRANSCRIPTIONAL REGULATORY PROTEIN"/>
    <property type="match status" value="1"/>
</dbReference>
<evidence type="ECO:0000313" key="8">
    <source>
        <dbReference type="Proteomes" id="UP000180113"/>
    </source>
</evidence>
<dbReference type="EMBL" id="MLHW01000009">
    <property type="protein sequence ID" value="OHT51368.1"/>
    <property type="molecule type" value="Genomic_DNA"/>
</dbReference>
<evidence type="ECO:0000313" key="6">
    <source>
        <dbReference type="EMBL" id="OHT51368.1"/>
    </source>
</evidence>
<evidence type="ECO:0000259" key="5">
    <source>
        <dbReference type="PROSITE" id="PS50977"/>
    </source>
</evidence>
<sequence length="202" mass="22170">MTTEPATAHRRNPARATRLNRDTVINAALSFLDRAGWDALTINALAVELGTKGPSLYNHVDSLDDLRHEVRDRVLAEIVGMLHTVSSGRTSEDAILAMAGAYRSYAHHHPGRYAALTRMPFLDAVNRPTIDARELAKPATEAIGVYGLNEDTAFHAGVELWAAMHGFVMLEMTGFMAGIEMDPDIAFTEMVHRFASGLAERK</sequence>
<protein>
    <submittedName>
        <fullName evidence="6">TetR family transcriptional regulator</fullName>
    </submittedName>
</protein>